<dbReference type="EMBL" id="CAJOBH010001996">
    <property type="protein sequence ID" value="CAF3884751.1"/>
    <property type="molecule type" value="Genomic_DNA"/>
</dbReference>
<accession>A0A8S2L3U3</accession>
<keyword evidence="1" id="KW-0812">Transmembrane</keyword>
<dbReference type="AlphaFoldDB" id="A0A8S2L3U3"/>
<protein>
    <submittedName>
        <fullName evidence="2">Uncharacterized protein</fullName>
    </submittedName>
</protein>
<gene>
    <name evidence="2" type="ORF">BYL167_LOCUS7638</name>
</gene>
<reference evidence="2" key="1">
    <citation type="submission" date="2021-02" db="EMBL/GenBank/DDBJ databases">
        <authorList>
            <person name="Nowell W R."/>
        </authorList>
    </citation>
    <scope>NUCLEOTIDE SEQUENCE</scope>
</reference>
<sequence>MTENLSRSTISNFKTLNSYEIAEEWSKRSFVLNIITTILMFSITITVALLHYDYEQRTAGFHVNQAHTTEAYIPWQPGC</sequence>
<feature type="transmembrane region" description="Helical" evidence="1">
    <location>
        <begin position="30"/>
        <end position="52"/>
    </location>
</feature>
<evidence type="ECO:0000256" key="1">
    <source>
        <dbReference type="SAM" id="Phobius"/>
    </source>
</evidence>
<evidence type="ECO:0000313" key="2">
    <source>
        <dbReference type="EMBL" id="CAF3884751.1"/>
    </source>
</evidence>
<comment type="caution">
    <text evidence="2">The sequence shown here is derived from an EMBL/GenBank/DDBJ whole genome shotgun (WGS) entry which is preliminary data.</text>
</comment>
<name>A0A8S2L3U3_9BILA</name>
<keyword evidence="1" id="KW-1133">Transmembrane helix</keyword>
<evidence type="ECO:0000313" key="3">
    <source>
        <dbReference type="Proteomes" id="UP000681967"/>
    </source>
</evidence>
<dbReference type="Proteomes" id="UP000681967">
    <property type="component" value="Unassembled WGS sequence"/>
</dbReference>
<keyword evidence="1" id="KW-0472">Membrane</keyword>
<proteinExistence type="predicted"/>
<organism evidence="2 3">
    <name type="scientific">Rotaria magnacalcarata</name>
    <dbReference type="NCBI Taxonomy" id="392030"/>
    <lineage>
        <taxon>Eukaryota</taxon>
        <taxon>Metazoa</taxon>
        <taxon>Spiralia</taxon>
        <taxon>Gnathifera</taxon>
        <taxon>Rotifera</taxon>
        <taxon>Eurotatoria</taxon>
        <taxon>Bdelloidea</taxon>
        <taxon>Philodinida</taxon>
        <taxon>Philodinidae</taxon>
        <taxon>Rotaria</taxon>
    </lineage>
</organism>